<dbReference type="Pfam" id="PF12852">
    <property type="entry name" value="Cupin_6"/>
    <property type="match status" value="1"/>
</dbReference>
<dbReference type="Gene3D" id="1.10.10.60">
    <property type="entry name" value="Homeodomain-like"/>
    <property type="match status" value="2"/>
</dbReference>
<evidence type="ECO:0000313" key="6">
    <source>
        <dbReference type="Proteomes" id="UP000530928"/>
    </source>
</evidence>
<dbReference type="InterPro" id="IPR009057">
    <property type="entry name" value="Homeodomain-like_sf"/>
</dbReference>
<feature type="domain" description="HTH araC/xylS-type" evidence="4">
    <location>
        <begin position="220"/>
        <end position="318"/>
    </location>
</feature>
<accession>A0A7W0HSM3</accession>
<dbReference type="GO" id="GO:0003700">
    <property type="term" value="F:DNA-binding transcription factor activity"/>
    <property type="evidence" value="ECO:0007669"/>
    <property type="project" value="InterPro"/>
</dbReference>
<organism evidence="5 6">
    <name type="scientific">Nonomuraea soli</name>
    <dbReference type="NCBI Taxonomy" id="1032476"/>
    <lineage>
        <taxon>Bacteria</taxon>
        <taxon>Bacillati</taxon>
        <taxon>Actinomycetota</taxon>
        <taxon>Actinomycetes</taxon>
        <taxon>Streptosporangiales</taxon>
        <taxon>Streptosporangiaceae</taxon>
        <taxon>Nonomuraea</taxon>
    </lineage>
</organism>
<evidence type="ECO:0000256" key="2">
    <source>
        <dbReference type="ARBA" id="ARBA00023125"/>
    </source>
</evidence>
<evidence type="ECO:0000313" key="5">
    <source>
        <dbReference type="EMBL" id="MBA2894218.1"/>
    </source>
</evidence>
<evidence type="ECO:0000259" key="4">
    <source>
        <dbReference type="PROSITE" id="PS01124"/>
    </source>
</evidence>
<keyword evidence="2 5" id="KW-0238">DNA-binding</keyword>
<dbReference type="PANTHER" id="PTHR46796">
    <property type="entry name" value="HTH-TYPE TRANSCRIPTIONAL ACTIVATOR RHAS-RELATED"/>
    <property type="match status" value="1"/>
</dbReference>
<dbReference type="InterPro" id="IPR018060">
    <property type="entry name" value="HTH_AraC"/>
</dbReference>
<dbReference type="PROSITE" id="PS01124">
    <property type="entry name" value="HTH_ARAC_FAMILY_2"/>
    <property type="match status" value="1"/>
</dbReference>
<dbReference type="InterPro" id="IPR050204">
    <property type="entry name" value="AraC_XylS_family_regulators"/>
</dbReference>
<dbReference type="AlphaFoldDB" id="A0A7W0HSM3"/>
<gene>
    <name evidence="5" type="ORF">HNR30_005579</name>
</gene>
<dbReference type="EMBL" id="JACDUR010000005">
    <property type="protein sequence ID" value="MBA2894218.1"/>
    <property type="molecule type" value="Genomic_DNA"/>
</dbReference>
<reference evidence="5 6" key="1">
    <citation type="submission" date="2020-07" db="EMBL/GenBank/DDBJ databases">
        <title>Genomic Encyclopedia of Type Strains, Phase IV (KMG-IV): sequencing the most valuable type-strain genomes for metagenomic binning, comparative biology and taxonomic classification.</title>
        <authorList>
            <person name="Goeker M."/>
        </authorList>
    </citation>
    <scope>NUCLEOTIDE SEQUENCE [LARGE SCALE GENOMIC DNA]</scope>
    <source>
        <strain evidence="5 6">DSM 45533</strain>
    </source>
</reference>
<dbReference type="PANTHER" id="PTHR46796:SF7">
    <property type="entry name" value="ARAC FAMILY TRANSCRIPTIONAL REGULATOR"/>
    <property type="match status" value="1"/>
</dbReference>
<dbReference type="SMART" id="SM00342">
    <property type="entry name" value="HTH_ARAC"/>
    <property type="match status" value="1"/>
</dbReference>
<keyword evidence="6" id="KW-1185">Reference proteome</keyword>
<keyword evidence="3" id="KW-0804">Transcription</keyword>
<dbReference type="Pfam" id="PF12833">
    <property type="entry name" value="HTH_18"/>
    <property type="match status" value="1"/>
</dbReference>
<dbReference type="RefSeq" id="WP_181612932.1">
    <property type="nucleotide sequence ID" value="NZ_BAABAM010000005.1"/>
</dbReference>
<comment type="caution">
    <text evidence="5">The sequence shown here is derived from an EMBL/GenBank/DDBJ whole genome shotgun (WGS) entry which is preliminary data.</text>
</comment>
<keyword evidence="1" id="KW-0805">Transcription regulation</keyword>
<dbReference type="GO" id="GO:0043565">
    <property type="term" value="F:sequence-specific DNA binding"/>
    <property type="evidence" value="ECO:0007669"/>
    <property type="project" value="InterPro"/>
</dbReference>
<dbReference type="Proteomes" id="UP000530928">
    <property type="component" value="Unassembled WGS sequence"/>
</dbReference>
<protein>
    <submittedName>
        <fullName evidence="5">AraC-like DNA-binding protein</fullName>
    </submittedName>
</protein>
<dbReference type="SUPFAM" id="SSF46689">
    <property type="entry name" value="Homeodomain-like"/>
    <property type="match status" value="2"/>
</dbReference>
<sequence length="323" mass="35026">MADLLSELLTPMRLRGVFHSSWSLRAPWGVVGEREDGAILHYVRSGSCVVELAPGDPLCVLAGDACAPRHGEPVRLGAGDLAIFPHGVSHRLADRPGQVTVPLAQVLPDREPGAVRALRIDGPGEATELLCGGLHYEPLAAAPLYRALPELIVLERQVVESQPLLAGMLEHLGEQWAEDRPGAALVVLRAFELIFILALRAALEERDVPVLRALRHPAIGRALLAVHTRFAEPWTLESMAAEAGMSRSAFASGFRELVGEPPMQHLTARRMQEAARLLVETRLPHGRIAERVGYGSDVGFHLAFRAWSGGTPGQYRRSALIGK</sequence>
<evidence type="ECO:0000256" key="1">
    <source>
        <dbReference type="ARBA" id="ARBA00023015"/>
    </source>
</evidence>
<name>A0A7W0HSM3_9ACTN</name>
<dbReference type="InterPro" id="IPR032783">
    <property type="entry name" value="AraC_lig"/>
</dbReference>
<evidence type="ECO:0000256" key="3">
    <source>
        <dbReference type="ARBA" id="ARBA00023163"/>
    </source>
</evidence>
<proteinExistence type="predicted"/>